<accession>A0A0F8ZMZ3</accession>
<protein>
    <submittedName>
        <fullName evidence="1">Uncharacterized protein</fullName>
    </submittedName>
</protein>
<dbReference type="EMBL" id="LAZR01059440">
    <property type="protein sequence ID" value="KKK67779.1"/>
    <property type="molecule type" value="Genomic_DNA"/>
</dbReference>
<organism evidence="1">
    <name type="scientific">marine sediment metagenome</name>
    <dbReference type="NCBI Taxonomy" id="412755"/>
    <lineage>
        <taxon>unclassified sequences</taxon>
        <taxon>metagenomes</taxon>
        <taxon>ecological metagenomes</taxon>
    </lineage>
</organism>
<evidence type="ECO:0000313" key="1">
    <source>
        <dbReference type="EMBL" id="KKK67779.1"/>
    </source>
</evidence>
<gene>
    <name evidence="1" type="ORF">LCGC14_2950660</name>
</gene>
<comment type="caution">
    <text evidence="1">The sequence shown here is derived from an EMBL/GenBank/DDBJ whole genome shotgun (WGS) entry which is preliminary data.</text>
</comment>
<feature type="non-terminal residue" evidence="1">
    <location>
        <position position="1"/>
    </location>
</feature>
<name>A0A0F8ZMZ3_9ZZZZ</name>
<sequence>SRSQIVVEVTTAWAACEEPKEEIPPSISEATCLPECDRQDEIIGSQTGCVSSRNPDTIILNNGIGLVAYESMENTSVIKIKQFNTSLPGKILPNRRTNYGRLQNVIRWESIESGFKIVKLYYYEPLPTNFINGFNGAPPEGTLTDTVVFRSGPLQNQCFPLYQTADIIPVGSDGVGDFIYFSVPDDIVLSNDFPNLDDVYDIEWFIVDSDDTGLTGSILPATEIPGSDFLLDTHTIDVALELSPHVHDGQPVPVAYPSITTAHNYMNAVENSHYVYLAYQALEDQKWNLYLRQLRLSEYSREEATTSGDTISLQALGITELIYRAVCVTDVCDSFGNDFLTKRTVTFEVLLADGREVFNEDLLTSTEGWIVCPGE</sequence>
<feature type="non-terminal residue" evidence="1">
    <location>
        <position position="375"/>
    </location>
</feature>
<dbReference type="AlphaFoldDB" id="A0A0F8ZMZ3"/>
<reference evidence="1" key="1">
    <citation type="journal article" date="2015" name="Nature">
        <title>Complex archaea that bridge the gap between prokaryotes and eukaryotes.</title>
        <authorList>
            <person name="Spang A."/>
            <person name="Saw J.H."/>
            <person name="Jorgensen S.L."/>
            <person name="Zaremba-Niedzwiedzka K."/>
            <person name="Martijn J."/>
            <person name="Lind A.E."/>
            <person name="van Eijk R."/>
            <person name="Schleper C."/>
            <person name="Guy L."/>
            <person name="Ettema T.J."/>
        </authorList>
    </citation>
    <scope>NUCLEOTIDE SEQUENCE</scope>
</reference>
<proteinExistence type="predicted"/>